<dbReference type="InterPro" id="IPR003591">
    <property type="entry name" value="Leu-rich_rpt_typical-subtyp"/>
</dbReference>
<evidence type="ECO:0000256" key="5">
    <source>
        <dbReference type="SAM" id="SignalP"/>
    </source>
</evidence>
<dbReference type="OrthoDB" id="1055097at2759"/>
<dbReference type="AlphaFoldDB" id="A0A1I7SQH1"/>
<dbReference type="Proteomes" id="UP000659654">
    <property type="component" value="Unassembled WGS sequence"/>
</dbReference>
<keyword evidence="1" id="KW-0433">Leucine-rich repeat</keyword>
<dbReference type="InterPro" id="IPR025875">
    <property type="entry name" value="Leu-rich_rpt_4"/>
</dbReference>
<dbReference type="EMBL" id="CAJFDI010000003">
    <property type="protein sequence ID" value="CAD5222344.1"/>
    <property type="molecule type" value="Genomic_DNA"/>
</dbReference>
<evidence type="ECO:0000256" key="3">
    <source>
        <dbReference type="SAM" id="MobiDB-lite"/>
    </source>
</evidence>
<dbReference type="SMART" id="SM00369">
    <property type="entry name" value="LRR_TYP"/>
    <property type="match status" value="12"/>
</dbReference>
<dbReference type="InterPro" id="IPR032675">
    <property type="entry name" value="LRR_dom_sf"/>
</dbReference>
<evidence type="ECO:0000313" key="9">
    <source>
        <dbReference type="WBParaSite" id="BXY_1528200.1"/>
    </source>
</evidence>
<evidence type="ECO:0000313" key="7">
    <source>
        <dbReference type="Proteomes" id="UP000095284"/>
    </source>
</evidence>
<dbReference type="Pfam" id="PF12799">
    <property type="entry name" value="LRR_4"/>
    <property type="match status" value="1"/>
</dbReference>
<keyword evidence="2" id="KW-0677">Repeat</keyword>
<evidence type="ECO:0000313" key="6">
    <source>
        <dbReference type="EMBL" id="CAD5222344.1"/>
    </source>
</evidence>
<dbReference type="eggNOG" id="KOG0619">
    <property type="taxonomic scope" value="Eukaryota"/>
</dbReference>
<feature type="chain" id="PRO_5036308804" evidence="5">
    <location>
        <begin position="19"/>
        <end position="883"/>
    </location>
</feature>
<sequence>MSKLLSTLLLILISTVFSCPNAIKTLCQCFEDSASGMGHTIECRGQPMEDIVHLLVQYQPQIGLIKRLVIADSPSIGNLTADTFRGLYIKSLAITNSGIRKVDPKAFNGLDSTLIELDLSQNKIDVIPTKSINGMKSLLVLDLSNNSIANLDADHKMPTLPKLDLLNLGNNKIKNLHTTFFDNVKNNIRSVNLGRNQLTSIPGAAIRGFRRLEALHLHGNLITELESMSLMNLPVLNLLNLAHNKISNMSRQAMLNIPRLRMLYLSDNLLEEVLPHQFSPYDQLALVDLSNNRIKELKSGSFADMKELKELYLANNRIGDIEPGAFNNSAIQLLYLEGNQLNEIDDHMFAGMNRLEQLVLRENRIKSINQTAFYNTPSLVMLDLSHNEIFDLAPSTFTNQERILLIDLQYNKILRTPYSAFSRRVVTVLFYENPLVCSEKVHMIQNGQPLTVPDRQDTICAPQRELDEQSKFLLASTTKATTVTTTSALPQTKSILDALPESPLFNGQPVPGARQPSQEELFNAFKQAEEDAVRRPVPEDSLHDPKTPAPSVIPFNGYDASGLFSGPNGIPVVIQRPKPEIAEPEGPRGPLMVRKLSTERRESSEERSVIRAERPQVQENLPKIPQPDQPRDDAREILEMPQHEGPVETSNNIPSEFTTEATETTTDIANIPGRIYPLPVPFLKAPVKQKTSMFATLPPSIVIAPSQSDNIFEEFENRTATAKSRAMTTERRPSTTPDDELNFNMIAANTEQQNAETKVATTLIQGDKHLPNILTMVVVAIVGVVVGGILLGLIALYRKRHDANFVPSSANSASGGYGYPSNTLTRPLPPHHNYVHAANQYSGSQMSTLQRNRPHSQSFQSEDVYGWMYNQGPYQIYQSKPTV</sequence>
<dbReference type="PANTHER" id="PTHR24366">
    <property type="entry name" value="IG(IMMUNOGLOBULIN) AND LRR(LEUCINE RICH REPEAT) DOMAINS"/>
    <property type="match status" value="1"/>
</dbReference>
<keyword evidence="5" id="KW-0732">Signal</keyword>
<reference evidence="9" key="1">
    <citation type="submission" date="2016-11" db="UniProtKB">
        <authorList>
            <consortium name="WormBaseParasite"/>
        </authorList>
    </citation>
    <scope>IDENTIFICATION</scope>
</reference>
<feature type="signal peptide" evidence="5">
    <location>
        <begin position="1"/>
        <end position="18"/>
    </location>
</feature>
<dbReference type="PROSITE" id="PS51257">
    <property type="entry name" value="PROKAR_LIPOPROTEIN"/>
    <property type="match status" value="1"/>
</dbReference>
<evidence type="ECO:0000256" key="2">
    <source>
        <dbReference type="ARBA" id="ARBA00022737"/>
    </source>
</evidence>
<gene>
    <name evidence="6" type="ORF">BXYJ_LOCUS7312</name>
</gene>
<dbReference type="SUPFAM" id="SSF52058">
    <property type="entry name" value="L domain-like"/>
    <property type="match status" value="1"/>
</dbReference>
<dbReference type="PANTHER" id="PTHR24366:SF96">
    <property type="entry name" value="LEUCINE RICH REPEAT CONTAINING 53"/>
    <property type="match status" value="1"/>
</dbReference>
<dbReference type="PROSITE" id="PS51450">
    <property type="entry name" value="LRR"/>
    <property type="match status" value="4"/>
</dbReference>
<dbReference type="WBParaSite" id="BXY_1528200.1">
    <property type="protein sequence ID" value="BXY_1528200.1"/>
    <property type="gene ID" value="BXY_1528200"/>
</dbReference>
<keyword evidence="4" id="KW-0812">Transmembrane</keyword>
<dbReference type="SMR" id="A0A1I7SQH1"/>
<keyword evidence="4" id="KW-0472">Membrane</keyword>
<keyword evidence="4" id="KW-1133">Transmembrane helix</keyword>
<proteinExistence type="predicted"/>
<dbReference type="Gene3D" id="3.80.10.10">
    <property type="entry name" value="Ribonuclease Inhibitor"/>
    <property type="match status" value="2"/>
</dbReference>
<dbReference type="FunFam" id="3.80.10.10:FF:001164">
    <property type="entry name" value="GH01279p"/>
    <property type="match status" value="1"/>
</dbReference>
<feature type="transmembrane region" description="Helical" evidence="4">
    <location>
        <begin position="773"/>
        <end position="797"/>
    </location>
</feature>
<dbReference type="Proteomes" id="UP000095284">
    <property type="component" value="Unplaced"/>
</dbReference>
<organism evidence="7 9">
    <name type="scientific">Bursaphelenchus xylophilus</name>
    <name type="common">Pinewood nematode worm</name>
    <name type="synonym">Aphelenchoides xylophilus</name>
    <dbReference type="NCBI Taxonomy" id="6326"/>
    <lineage>
        <taxon>Eukaryota</taxon>
        <taxon>Metazoa</taxon>
        <taxon>Ecdysozoa</taxon>
        <taxon>Nematoda</taxon>
        <taxon>Chromadorea</taxon>
        <taxon>Rhabditida</taxon>
        <taxon>Tylenchina</taxon>
        <taxon>Tylenchomorpha</taxon>
        <taxon>Aphelenchoidea</taxon>
        <taxon>Aphelenchoididae</taxon>
        <taxon>Bursaphelenchus</taxon>
    </lineage>
</organism>
<keyword evidence="8" id="KW-1185">Reference proteome</keyword>
<dbReference type="InterPro" id="IPR001611">
    <property type="entry name" value="Leu-rich_rpt"/>
</dbReference>
<dbReference type="Pfam" id="PF13855">
    <property type="entry name" value="LRR_8"/>
    <property type="match status" value="3"/>
</dbReference>
<evidence type="ECO:0000313" key="8">
    <source>
        <dbReference type="Proteomes" id="UP000659654"/>
    </source>
</evidence>
<reference evidence="6" key="2">
    <citation type="submission" date="2020-09" db="EMBL/GenBank/DDBJ databases">
        <authorList>
            <person name="Kikuchi T."/>
        </authorList>
    </citation>
    <scope>NUCLEOTIDE SEQUENCE</scope>
    <source>
        <strain evidence="6">Ka4C1</strain>
    </source>
</reference>
<name>A0A1I7SQH1_BURXY</name>
<protein>
    <submittedName>
        <fullName evidence="6">(pine wood nematode) hypothetical protein</fullName>
    </submittedName>
</protein>
<feature type="compositionally biased region" description="Basic and acidic residues" evidence="3">
    <location>
        <begin position="596"/>
        <end position="611"/>
    </location>
</feature>
<accession>A0A1I7SQH1</accession>
<evidence type="ECO:0000256" key="1">
    <source>
        <dbReference type="ARBA" id="ARBA00022614"/>
    </source>
</evidence>
<evidence type="ECO:0000256" key="4">
    <source>
        <dbReference type="SAM" id="Phobius"/>
    </source>
</evidence>
<feature type="region of interest" description="Disordered" evidence="3">
    <location>
        <begin position="580"/>
        <end position="611"/>
    </location>
</feature>
<dbReference type="EMBL" id="CAJFCV020000003">
    <property type="protein sequence ID" value="CAG9109892.1"/>
    <property type="molecule type" value="Genomic_DNA"/>
</dbReference>
<dbReference type="Proteomes" id="UP000582659">
    <property type="component" value="Unassembled WGS sequence"/>
</dbReference>